<name>A0A1I3LM22_9SPIR</name>
<sequence length="1043" mass="118020">MKNIKYISASAGSGKTYSLTKVLTEAIQQGKVEPENVILTTYTRAAATEFKEKAKAMLYENGLVTEADRLDQALIGTIHAVAEALIQKYWYVLGLSPKINPIAEEDKAFFKEQSLINLLKEEELAFLNGFAEEFSIKITRSSKIDYQFWKNDLSQILEFATNYSIIDFQPSIEYSKNLTKGLVHGGHHIKVNKDALSDLLDKAEQLNEANESEEQESLRYAIKAQRRYLEQKESNSFTYAKSVLAFLDRLPWEEIQSNKDTVTEGLNNLYSTEEVREKLNHYIDLLFELAERWTVDYENYKKEHHLIDFSDMEKFFDMLLDNKEVAAEIKATYKYVFVDEFQDCSPIQVKIFDKLSEIVDHSIWVGDKKQAIYAFRGSATELTTSVMDIIKENETKGLDGCTTDILDHSWRSCPQIVNFTNEVYAYAFGKKTEEERKEVCLEPVRKDEGKVGFWWFTEPNIPAKSHAIAANIIDLINNGEKPSDIAVLARTNSDLEAVANALREYDVSVFIDEDGLSGAYTVSLVTSILQLIADDKPELPKAQIAFLTEPDYKLERLLDDKLSFNEVGDKEAAFYDDIPLVKKILEERNRYKLQSVSALVESLIVELDLYNVAKKLNDAADSTKILHAIIDAAGAYEEHCAIMHLPSSILGFIAYLDKNNISVPGSTDGVQFFTYYKSKGLEWKTVIVLGCDYDFLEEKLLIKRNYFGTQFIRTAPSTKENLFPEIKISVFPNLFSGNSRIAEEWLPLIRQTERYNFITRKEIEEMKRLMYVAMTRPRDKLILALNGKGKSPKPLVAFQEMGFKLSGDYSGKVCDLFNVGALAELLPNAKLDIEYVHEKEKNTILKLAGKPSNIAVKRDLTPSSMQGGEVKAEMLETGTPITVTGKADSATLGTCIHDIFCVADSKSDKDIADMVKAYGFESNLPKPDEIKKAWEALTSWLTSNYGPAQKQYHELPFKHQLKTGQIVTGSMDFVWETASGCEVVDYKTTNANKEALLNKATDIYVGKYKGQLECYEQALNAAEKKVIAKVLYYPVIGVIVKID</sequence>
<evidence type="ECO:0000256" key="3">
    <source>
        <dbReference type="ARBA" id="ARBA00022741"/>
    </source>
</evidence>
<feature type="binding site" evidence="15">
    <location>
        <begin position="9"/>
        <end position="16"/>
    </location>
    <ligand>
        <name>ATP</name>
        <dbReference type="ChEBI" id="CHEBI:30616"/>
    </ligand>
</feature>
<evidence type="ECO:0000256" key="4">
    <source>
        <dbReference type="ARBA" id="ARBA00022763"/>
    </source>
</evidence>
<evidence type="ECO:0000259" key="18">
    <source>
        <dbReference type="PROSITE" id="PS51217"/>
    </source>
</evidence>
<dbReference type="RefSeq" id="WP_074932281.1">
    <property type="nucleotide sequence ID" value="NZ_FORI01000007.1"/>
</dbReference>
<dbReference type="Pfam" id="PF00580">
    <property type="entry name" value="UvrD-helicase"/>
    <property type="match status" value="1"/>
</dbReference>
<evidence type="ECO:0000256" key="16">
    <source>
        <dbReference type="SAM" id="Coils"/>
    </source>
</evidence>
<evidence type="ECO:0000256" key="12">
    <source>
        <dbReference type="ARBA" id="ARBA00034617"/>
    </source>
</evidence>
<evidence type="ECO:0000256" key="14">
    <source>
        <dbReference type="ARBA" id="ARBA00048988"/>
    </source>
</evidence>
<dbReference type="InterPro" id="IPR013986">
    <property type="entry name" value="DExx_box_DNA_helicase_dom_sf"/>
</dbReference>
<dbReference type="OrthoDB" id="9810135at2"/>
<keyword evidence="11" id="KW-0413">Isomerase</keyword>
<evidence type="ECO:0000259" key="17">
    <source>
        <dbReference type="PROSITE" id="PS51198"/>
    </source>
</evidence>
<evidence type="ECO:0000256" key="7">
    <source>
        <dbReference type="ARBA" id="ARBA00022839"/>
    </source>
</evidence>
<evidence type="ECO:0000256" key="13">
    <source>
        <dbReference type="ARBA" id="ARBA00034808"/>
    </source>
</evidence>
<evidence type="ECO:0000313" key="20">
    <source>
        <dbReference type="Proteomes" id="UP000182737"/>
    </source>
</evidence>
<dbReference type="GO" id="GO:0043138">
    <property type="term" value="F:3'-5' DNA helicase activity"/>
    <property type="evidence" value="ECO:0007669"/>
    <property type="project" value="UniProtKB-EC"/>
</dbReference>
<reference evidence="20" key="1">
    <citation type="submission" date="2016-10" db="EMBL/GenBank/DDBJ databases">
        <authorList>
            <person name="Varghese N."/>
            <person name="Submissions S."/>
        </authorList>
    </citation>
    <scope>NUCLEOTIDE SEQUENCE [LARGE SCALE GENOMIC DNA]</scope>
    <source>
        <strain evidence="20">XBD1002</strain>
    </source>
</reference>
<feature type="domain" description="UvrD-like helicase C-terminal" evidence="18">
    <location>
        <begin position="414"/>
        <end position="680"/>
    </location>
</feature>
<dbReference type="Gene3D" id="1.10.10.160">
    <property type="match status" value="1"/>
</dbReference>
<evidence type="ECO:0000256" key="11">
    <source>
        <dbReference type="ARBA" id="ARBA00023235"/>
    </source>
</evidence>
<evidence type="ECO:0000256" key="5">
    <source>
        <dbReference type="ARBA" id="ARBA00022801"/>
    </source>
</evidence>
<dbReference type="SUPFAM" id="SSF52980">
    <property type="entry name" value="Restriction endonuclease-like"/>
    <property type="match status" value="1"/>
</dbReference>
<dbReference type="Pfam" id="PF13361">
    <property type="entry name" value="UvrD_C"/>
    <property type="match status" value="1"/>
</dbReference>
<dbReference type="PROSITE" id="PS51217">
    <property type="entry name" value="UVRD_HELICASE_CTER"/>
    <property type="match status" value="1"/>
</dbReference>
<dbReference type="GO" id="GO:0003677">
    <property type="term" value="F:DNA binding"/>
    <property type="evidence" value="ECO:0007669"/>
    <property type="project" value="UniProtKB-KW"/>
</dbReference>
<dbReference type="PANTHER" id="PTHR11070:SF67">
    <property type="entry name" value="DNA 3'-5' HELICASE"/>
    <property type="match status" value="1"/>
</dbReference>
<keyword evidence="10" id="KW-0234">DNA repair</keyword>
<feature type="coiled-coil region" evidence="16">
    <location>
        <begin position="189"/>
        <end position="216"/>
    </location>
</feature>
<dbReference type="EMBL" id="FORI01000007">
    <property type="protein sequence ID" value="SFI85804.1"/>
    <property type="molecule type" value="Genomic_DNA"/>
</dbReference>
<dbReference type="Pfam" id="PF12705">
    <property type="entry name" value="PDDEXK_1"/>
    <property type="match status" value="1"/>
</dbReference>
<keyword evidence="8 15" id="KW-0067">ATP-binding</keyword>
<dbReference type="InterPro" id="IPR000212">
    <property type="entry name" value="DNA_helicase_UvrD/REP"/>
</dbReference>
<evidence type="ECO:0000256" key="10">
    <source>
        <dbReference type="ARBA" id="ARBA00023204"/>
    </source>
</evidence>
<dbReference type="InterPro" id="IPR011604">
    <property type="entry name" value="PDDEXK-like_dom_sf"/>
</dbReference>
<dbReference type="Gene3D" id="3.40.50.300">
    <property type="entry name" value="P-loop containing nucleotide triphosphate hydrolases"/>
    <property type="match status" value="4"/>
</dbReference>
<evidence type="ECO:0000256" key="8">
    <source>
        <dbReference type="ARBA" id="ARBA00022840"/>
    </source>
</evidence>
<evidence type="ECO:0000256" key="1">
    <source>
        <dbReference type="ARBA" id="ARBA00009922"/>
    </source>
</evidence>
<organism evidence="19 20">
    <name type="scientific">Treponema bryantii</name>
    <dbReference type="NCBI Taxonomy" id="163"/>
    <lineage>
        <taxon>Bacteria</taxon>
        <taxon>Pseudomonadati</taxon>
        <taxon>Spirochaetota</taxon>
        <taxon>Spirochaetia</taxon>
        <taxon>Spirochaetales</taxon>
        <taxon>Treponemataceae</taxon>
        <taxon>Treponema</taxon>
    </lineage>
</organism>
<dbReference type="GO" id="GO:0004527">
    <property type="term" value="F:exonuclease activity"/>
    <property type="evidence" value="ECO:0007669"/>
    <property type="project" value="UniProtKB-KW"/>
</dbReference>
<gene>
    <name evidence="19" type="ORF">SAMN04487775_10774</name>
</gene>
<dbReference type="Proteomes" id="UP000182737">
    <property type="component" value="Unassembled WGS sequence"/>
</dbReference>
<dbReference type="PANTHER" id="PTHR11070">
    <property type="entry name" value="UVRD / RECB / PCRA DNA HELICASE FAMILY MEMBER"/>
    <property type="match status" value="1"/>
</dbReference>
<comment type="similarity">
    <text evidence="1">Belongs to the helicase family. UvrD subfamily.</text>
</comment>
<dbReference type="PROSITE" id="PS51198">
    <property type="entry name" value="UVRD_HELICASE_ATP_BIND"/>
    <property type="match status" value="1"/>
</dbReference>
<dbReference type="InterPro" id="IPR027417">
    <property type="entry name" value="P-loop_NTPase"/>
</dbReference>
<evidence type="ECO:0000313" key="19">
    <source>
        <dbReference type="EMBL" id="SFI85804.1"/>
    </source>
</evidence>
<proteinExistence type="inferred from homology"/>
<evidence type="ECO:0000256" key="15">
    <source>
        <dbReference type="PROSITE-ProRule" id="PRU00560"/>
    </source>
</evidence>
<dbReference type="GO" id="GO:0000725">
    <property type="term" value="P:recombinational repair"/>
    <property type="evidence" value="ECO:0007669"/>
    <property type="project" value="TreeGrafter"/>
</dbReference>
<evidence type="ECO:0000256" key="6">
    <source>
        <dbReference type="ARBA" id="ARBA00022806"/>
    </source>
</evidence>
<keyword evidence="16" id="KW-0175">Coiled coil</keyword>
<dbReference type="GO" id="GO:0005829">
    <property type="term" value="C:cytosol"/>
    <property type="evidence" value="ECO:0007669"/>
    <property type="project" value="TreeGrafter"/>
</dbReference>
<keyword evidence="9" id="KW-0238">DNA-binding</keyword>
<dbReference type="Gene3D" id="3.90.320.10">
    <property type="match status" value="1"/>
</dbReference>
<evidence type="ECO:0000256" key="9">
    <source>
        <dbReference type="ARBA" id="ARBA00023125"/>
    </source>
</evidence>
<dbReference type="InterPro" id="IPR038726">
    <property type="entry name" value="PDDEXK_AddAB-type"/>
</dbReference>
<dbReference type="InterPro" id="IPR011335">
    <property type="entry name" value="Restrct_endonuc-II-like"/>
</dbReference>
<dbReference type="InterPro" id="IPR014017">
    <property type="entry name" value="DNA_helicase_UvrD-like_C"/>
</dbReference>
<comment type="catalytic activity">
    <reaction evidence="12">
        <text>Couples ATP hydrolysis with the unwinding of duplex DNA by translocating in the 3'-5' direction.</text>
        <dbReference type="EC" id="5.6.2.4"/>
    </reaction>
</comment>
<keyword evidence="4" id="KW-0227">DNA damage</keyword>
<evidence type="ECO:0000256" key="2">
    <source>
        <dbReference type="ARBA" id="ARBA00022722"/>
    </source>
</evidence>
<keyword evidence="5 15" id="KW-0378">Hydrolase</keyword>
<keyword evidence="6 15" id="KW-0347">Helicase</keyword>
<accession>A0A1I3LM22</accession>
<keyword evidence="7 19" id="KW-0269">Exonuclease</keyword>
<dbReference type="SUPFAM" id="SSF52540">
    <property type="entry name" value="P-loop containing nucleoside triphosphate hydrolases"/>
    <property type="match status" value="1"/>
</dbReference>
<keyword evidence="2" id="KW-0540">Nuclease</keyword>
<dbReference type="InterPro" id="IPR014016">
    <property type="entry name" value="UvrD-like_ATP-bd"/>
</dbReference>
<dbReference type="GO" id="GO:0005524">
    <property type="term" value="F:ATP binding"/>
    <property type="evidence" value="ECO:0007669"/>
    <property type="project" value="UniProtKB-UniRule"/>
</dbReference>
<keyword evidence="3 15" id="KW-0547">Nucleotide-binding</keyword>
<protein>
    <recommendedName>
        <fullName evidence="13">DNA 3'-5' helicase</fullName>
        <ecNumber evidence="13">5.6.2.4</ecNumber>
    </recommendedName>
</protein>
<feature type="domain" description="UvrD-like helicase ATP-binding" evidence="17">
    <location>
        <begin position="1"/>
        <end position="413"/>
    </location>
</feature>
<dbReference type="AlphaFoldDB" id="A0A1I3LM22"/>
<dbReference type="EC" id="5.6.2.4" evidence="13"/>
<keyword evidence="20" id="KW-1185">Reference proteome</keyword>
<comment type="catalytic activity">
    <reaction evidence="14">
        <text>ATP + H2O = ADP + phosphate + H(+)</text>
        <dbReference type="Rhea" id="RHEA:13065"/>
        <dbReference type="ChEBI" id="CHEBI:15377"/>
        <dbReference type="ChEBI" id="CHEBI:15378"/>
        <dbReference type="ChEBI" id="CHEBI:30616"/>
        <dbReference type="ChEBI" id="CHEBI:43474"/>
        <dbReference type="ChEBI" id="CHEBI:456216"/>
        <dbReference type="EC" id="5.6.2.4"/>
    </reaction>
</comment>